<dbReference type="SMART" id="SM00987">
    <property type="entry name" value="UreE_C"/>
    <property type="match status" value="1"/>
</dbReference>
<feature type="compositionally biased region" description="Basic residues" evidence="4">
    <location>
        <begin position="1"/>
        <end position="13"/>
    </location>
</feature>
<reference evidence="6 7" key="1">
    <citation type="submission" date="2016-04" db="EMBL/GenBank/DDBJ databases">
        <title>A degradative enzymes factory behind the ericoid mycorrhizal symbiosis.</title>
        <authorList>
            <consortium name="DOE Joint Genome Institute"/>
            <person name="Martino E."/>
            <person name="Morin E."/>
            <person name="Grelet G."/>
            <person name="Kuo A."/>
            <person name="Kohler A."/>
            <person name="Daghino S."/>
            <person name="Barry K."/>
            <person name="Choi C."/>
            <person name="Cichocki N."/>
            <person name="Clum A."/>
            <person name="Copeland A."/>
            <person name="Hainaut M."/>
            <person name="Haridas S."/>
            <person name="Labutti K."/>
            <person name="Lindquist E."/>
            <person name="Lipzen A."/>
            <person name="Khouja H.-R."/>
            <person name="Murat C."/>
            <person name="Ohm R."/>
            <person name="Olson A."/>
            <person name="Spatafora J."/>
            <person name="Veneault-Fourrey C."/>
            <person name="Henrissat B."/>
            <person name="Grigoriev I."/>
            <person name="Martin F."/>
            <person name="Perotto S."/>
        </authorList>
    </citation>
    <scope>NUCLEOTIDE SEQUENCE [LARGE SCALE GENOMIC DNA]</scope>
    <source>
        <strain evidence="6 7">F</strain>
    </source>
</reference>
<keyword evidence="2" id="KW-0378">Hydrolase</keyword>
<evidence type="ECO:0000256" key="2">
    <source>
        <dbReference type="ARBA" id="ARBA00022801"/>
    </source>
</evidence>
<dbReference type="AlphaFoldDB" id="A0A2J6RR53"/>
<evidence type="ECO:0000259" key="5">
    <source>
        <dbReference type="SMART" id="SM00986"/>
    </source>
</evidence>
<dbReference type="FunFam" id="3.40.470.10:FF:000010">
    <property type="entry name" value="G/U mismatch-specific DNA glycosylase"/>
    <property type="match status" value="1"/>
</dbReference>
<dbReference type="Proteomes" id="UP000235786">
    <property type="component" value="Unassembled WGS sequence"/>
</dbReference>
<protein>
    <submittedName>
        <fullName evidence="6">DNA glycosylase</fullName>
    </submittedName>
</protein>
<dbReference type="PANTHER" id="PTHR12159">
    <property type="entry name" value="G/T AND G/U MISMATCH-SPECIFIC DNA GLYCOSYLASE"/>
    <property type="match status" value="1"/>
</dbReference>
<keyword evidence="1" id="KW-0227">DNA damage</keyword>
<dbReference type="InterPro" id="IPR005122">
    <property type="entry name" value="Uracil-DNA_glycosylase-like"/>
</dbReference>
<dbReference type="PANTHER" id="PTHR12159:SF9">
    <property type="entry name" value="G_T MISMATCH-SPECIFIC THYMINE DNA GLYCOSYLASE"/>
    <property type="match status" value="1"/>
</dbReference>
<evidence type="ECO:0000256" key="1">
    <source>
        <dbReference type="ARBA" id="ARBA00022763"/>
    </source>
</evidence>
<name>A0A2J6RR53_HYAVF</name>
<feature type="compositionally biased region" description="Polar residues" evidence="4">
    <location>
        <begin position="43"/>
        <end position="59"/>
    </location>
</feature>
<dbReference type="CDD" id="cd10028">
    <property type="entry name" value="UDG-F2_TDG_MUG"/>
    <property type="match status" value="1"/>
</dbReference>
<dbReference type="Gene3D" id="3.40.470.10">
    <property type="entry name" value="Uracil-DNA glycosylase-like domain"/>
    <property type="match status" value="1"/>
</dbReference>
<dbReference type="OrthoDB" id="565731at2759"/>
<dbReference type="STRING" id="1149755.A0A2J6RR53"/>
<evidence type="ECO:0000313" key="6">
    <source>
        <dbReference type="EMBL" id="PMD40998.1"/>
    </source>
</evidence>
<feature type="region of interest" description="Disordered" evidence="4">
    <location>
        <begin position="1"/>
        <end position="114"/>
    </location>
</feature>
<dbReference type="SUPFAM" id="SSF52141">
    <property type="entry name" value="Uracil-DNA glycosylase-like"/>
    <property type="match status" value="1"/>
</dbReference>
<sequence>MARKNSSARKPKARRSENVELDSAPKHSPTPPPTVNDDVKQKLSLTTKGNKSKSDNSMPTKEHVDSTTSDLLPSSSARRQSKRKRAAEKSTLESLHDTPLAKKPHRPSKGYAPPSTYAHLKGLVDTITPNLLCLFVGLNPGIQTATLGHPYAHPSNHFWRLLHSSGLTPDRQLAPAEYVILPKEYDLGNTNIVDRATRNGGELSKDEMVAGAGVLDEKIRKAQPEVVCLVGKSIWEAVWKWKYGKAMKANEFKYGFQDTTENMGRSGAFGGTETPWQGARVFVATSTSGLAASLSMQEKQDIWAQLGQWVGKRREERKGVKG</sequence>
<gene>
    <name evidence="6" type="ORF">L207DRAFT_512394</name>
</gene>
<dbReference type="GO" id="GO:0008263">
    <property type="term" value="F:pyrimidine-specific mismatch base pair DNA N-glycosylase activity"/>
    <property type="evidence" value="ECO:0007669"/>
    <property type="project" value="TreeGrafter"/>
</dbReference>
<evidence type="ECO:0000256" key="3">
    <source>
        <dbReference type="ARBA" id="ARBA00023204"/>
    </source>
</evidence>
<dbReference type="InterPro" id="IPR036895">
    <property type="entry name" value="Uracil-DNA_glycosylase-like_sf"/>
</dbReference>
<dbReference type="GO" id="GO:0004844">
    <property type="term" value="F:uracil DNA N-glycosylase activity"/>
    <property type="evidence" value="ECO:0007669"/>
    <property type="project" value="TreeGrafter"/>
</dbReference>
<dbReference type="GO" id="GO:0006285">
    <property type="term" value="P:base-excision repair, AP site formation"/>
    <property type="evidence" value="ECO:0007669"/>
    <property type="project" value="InterPro"/>
</dbReference>
<proteinExistence type="predicted"/>
<dbReference type="Pfam" id="PF03167">
    <property type="entry name" value="UDG"/>
    <property type="match status" value="1"/>
</dbReference>
<feature type="compositionally biased region" description="Low complexity" evidence="4">
    <location>
        <begin position="66"/>
        <end position="78"/>
    </location>
</feature>
<dbReference type="SMART" id="SM00986">
    <property type="entry name" value="UDG"/>
    <property type="match status" value="1"/>
</dbReference>
<keyword evidence="3" id="KW-0234">DNA repair</keyword>
<dbReference type="InterPro" id="IPR015637">
    <property type="entry name" value="MUG/TDG"/>
</dbReference>
<feature type="compositionally biased region" description="Basic and acidic residues" evidence="4">
    <location>
        <begin position="87"/>
        <end position="100"/>
    </location>
</feature>
<keyword evidence="7" id="KW-1185">Reference proteome</keyword>
<evidence type="ECO:0000256" key="4">
    <source>
        <dbReference type="SAM" id="MobiDB-lite"/>
    </source>
</evidence>
<accession>A0A2J6RR53</accession>
<organism evidence="6 7">
    <name type="scientific">Hyaloscypha variabilis (strain UAMH 11265 / GT02V1 / F)</name>
    <name type="common">Meliniomyces variabilis</name>
    <dbReference type="NCBI Taxonomy" id="1149755"/>
    <lineage>
        <taxon>Eukaryota</taxon>
        <taxon>Fungi</taxon>
        <taxon>Dikarya</taxon>
        <taxon>Ascomycota</taxon>
        <taxon>Pezizomycotina</taxon>
        <taxon>Leotiomycetes</taxon>
        <taxon>Helotiales</taxon>
        <taxon>Hyaloscyphaceae</taxon>
        <taxon>Hyaloscypha</taxon>
        <taxon>Hyaloscypha variabilis</taxon>
    </lineage>
</organism>
<evidence type="ECO:0000313" key="7">
    <source>
        <dbReference type="Proteomes" id="UP000235786"/>
    </source>
</evidence>
<feature type="domain" description="Uracil-DNA glycosylase-like" evidence="5">
    <location>
        <begin position="124"/>
        <end position="307"/>
    </location>
</feature>
<dbReference type="EMBL" id="KZ613945">
    <property type="protein sequence ID" value="PMD40998.1"/>
    <property type="molecule type" value="Genomic_DNA"/>
</dbReference>